<dbReference type="PIRSF" id="PIRSF000390">
    <property type="entry name" value="PLP_StrS"/>
    <property type="match status" value="1"/>
</dbReference>
<reference evidence="5 6" key="1">
    <citation type="submission" date="2020-01" db="EMBL/GenBank/DDBJ databases">
        <authorList>
            <person name="Kim M.K."/>
        </authorList>
    </citation>
    <scope>NUCLEOTIDE SEQUENCE [LARGE SCALE GENOMIC DNA]</scope>
    <source>
        <strain evidence="5 6">172606-1</strain>
    </source>
</reference>
<proteinExistence type="inferred from homology"/>
<sequence length="383" mass="43418">MKAIPYGRQHINQEDIDAVVEVLKSDYLTQGPKIEELEKKFAQYIGSSYALAVSNGTAALHLCTLALNVSKGSNVITTPLTFVASANCVEYCGGNVYFADIDPDTYLLDINKVKALIESKPKGFFSGIIPVDFAGYPVDLEQYRQLAKEHNLWIVEDACHAPGGYFTDSTATQQWCGNSKFADLAIFSFHPVKHIATGEGGMITTNNEELYKKLLLLRTHGITKNADLLIENHGGWYYEMQELGYNYRLTDFQAALGISQLARADKGLQRRKEIARKYDEAFQGTSLKTPKPHPGHAYHLYVIQVENRLVLYNHLRNKNIFAQVHYIPVHLQPFYKQKGHTANEFPIVEEYYKHCLSIPMYPTLTDDEQQYIIDTINNYLATY</sequence>
<dbReference type="NCBIfam" id="TIGR03588">
    <property type="entry name" value="PseC"/>
    <property type="match status" value="1"/>
</dbReference>
<dbReference type="CDD" id="cd00616">
    <property type="entry name" value="AHBA_syn"/>
    <property type="match status" value="1"/>
</dbReference>
<evidence type="ECO:0000313" key="6">
    <source>
        <dbReference type="Proteomes" id="UP000480178"/>
    </source>
</evidence>
<evidence type="ECO:0000256" key="4">
    <source>
        <dbReference type="RuleBase" id="RU004508"/>
    </source>
</evidence>
<evidence type="ECO:0000313" key="5">
    <source>
        <dbReference type="EMBL" id="QHT68816.1"/>
    </source>
</evidence>
<dbReference type="InterPro" id="IPR015422">
    <property type="entry name" value="PyrdxlP-dep_Trfase_small"/>
</dbReference>
<dbReference type="AlphaFoldDB" id="A0A6C0GLA4"/>
<comment type="similarity">
    <text evidence="1 4">Belongs to the DegT/DnrJ/EryC1 family.</text>
</comment>
<dbReference type="RefSeq" id="WP_162444819.1">
    <property type="nucleotide sequence ID" value="NZ_CP048222.1"/>
</dbReference>
<accession>A0A6C0GLA4</accession>
<evidence type="ECO:0000256" key="1">
    <source>
        <dbReference type="ARBA" id="ARBA00037999"/>
    </source>
</evidence>
<dbReference type="Proteomes" id="UP000480178">
    <property type="component" value="Chromosome"/>
</dbReference>
<gene>
    <name evidence="5" type="primary">pseC</name>
    <name evidence="5" type="ORF">GXP67_20265</name>
</gene>
<feature type="modified residue" description="N6-(pyridoxal phosphate)lysine" evidence="3">
    <location>
        <position position="193"/>
    </location>
</feature>
<feature type="active site" description="Proton acceptor" evidence="2">
    <location>
        <position position="193"/>
    </location>
</feature>
<dbReference type="InterPro" id="IPR015421">
    <property type="entry name" value="PyrdxlP-dep_Trfase_major"/>
</dbReference>
<keyword evidence="3 4" id="KW-0663">Pyridoxal phosphate</keyword>
<dbReference type="InterPro" id="IPR020026">
    <property type="entry name" value="PseC"/>
</dbReference>
<dbReference type="KEGG" id="rhoz:GXP67_20265"/>
<evidence type="ECO:0000256" key="3">
    <source>
        <dbReference type="PIRSR" id="PIRSR000390-2"/>
    </source>
</evidence>
<dbReference type="InterPro" id="IPR000653">
    <property type="entry name" value="DegT/StrS_aminotransferase"/>
</dbReference>
<dbReference type="Gene3D" id="3.40.640.10">
    <property type="entry name" value="Type I PLP-dependent aspartate aminotransferase-like (Major domain)"/>
    <property type="match status" value="1"/>
</dbReference>
<dbReference type="GO" id="GO:0030170">
    <property type="term" value="F:pyridoxal phosphate binding"/>
    <property type="evidence" value="ECO:0007669"/>
    <property type="project" value="TreeGrafter"/>
</dbReference>
<dbReference type="SUPFAM" id="SSF53383">
    <property type="entry name" value="PLP-dependent transferases"/>
    <property type="match status" value="1"/>
</dbReference>
<evidence type="ECO:0000256" key="2">
    <source>
        <dbReference type="PIRSR" id="PIRSR000390-1"/>
    </source>
</evidence>
<dbReference type="EC" id="2.6.1.92" evidence="5"/>
<dbReference type="Pfam" id="PF01041">
    <property type="entry name" value="DegT_DnrJ_EryC1"/>
    <property type="match status" value="1"/>
</dbReference>
<keyword evidence="5" id="KW-0032">Aminotransferase</keyword>
<dbReference type="GO" id="GO:0000271">
    <property type="term" value="P:polysaccharide biosynthetic process"/>
    <property type="evidence" value="ECO:0007669"/>
    <property type="project" value="TreeGrafter"/>
</dbReference>
<dbReference type="Gene3D" id="3.90.1150.10">
    <property type="entry name" value="Aspartate Aminotransferase, domain 1"/>
    <property type="match status" value="1"/>
</dbReference>
<dbReference type="PANTHER" id="PTHR30244:SF34">
    <property type="entry name" value="DTDP-4-AMINO-4,6-DIDEOXYGALACTOSE TRANSAMINASE"/>
    <property type="match status" value="1"/>
</dbReference>
<protein>
    <submittedName>
        <fullName evidence="5">UDP-4-amino-4, 6-dideoxy-N-acetyl-beta-L-altrosamine transaminase</fullName>
        <ecNumber evidence="5">2.6.1.92</ecNumber>
    </submittedName>
</protein>
<keyword evidence="5" id="KW-0808">Transferase</keyword>
<organism evidence="5 6">
    <name type="scientific">Rhodocytophaga rosea</name>
    <dbReference type="NCBI Taxonomy" id="2704465"/>
    <lineage>
        <taxon>Bacteria</taxon>
        <taxon>Pseudomonadati</taxon>
        <taxon>Bacteroidota</taxon>
        <taxon>Cytophagia</taxon>
        <taxon>Cytophagales</taxon>
        <taxon>Rhodocytophagaceae</taxon>
        <taxon>Rhodocytophaga</taxon>
    </lineage>
</organism>
<name>A0A6C0GLA4_9BACT</name>
<dbReference type="EMBL" id="CP048222">
    <property type="protein sequence ID" value="QHT68816.1"/>
    <property type="molecule type" value="Genomic_DNA"/>
</dbReference>
<keyword evidence="6" id="KW-1185">Reference proteome</keyword>
<dbReference type="PANTHER" id="PTHR30244">
    <property type="entry name" value="TRANSAMINASE"/>
    <property type="match status" value="1"/>
</dbReference>
<dbReference type="GO" id="GO:0008483">
    <property type="term" value="F:transaminase activity"/>
    <property type="evidence" value="ECO:0007669"/>
    <property type="project" value="UniProtKB-KW"/>
</dbReference>
<dbReference type="InterPro" id="IPR015424">
    <property type="entry name" value="PyrdxlP-dep_Trfase"/>
</dbReference>